<dbReference type="OrthoDB" id="278023at2"/>
<sequence length="240" mass="26116">MPEPTSDPLAAVRSGYDRWSQVYDHDANPLPPLEEPHLRSAVGNPTGLRALDLGCGAGRHALWLAAAGAEVAAVDFSRGMLDAARAKPGADRVRFIELDLHEPLPFDQEFDLVVSGLVLEHIRELDPFFAAAYQSLRPGGRAVLSGMHPAMFLRGSQARFTDPDSGEVVHVGSLPHSVSVFVMAALRAGFQIADLQEIAPDAAFAERYPRAEKYVGYPMLVVMSLVRQQANPKKPVGQWQ</sequence>
<dbReference type="Proteomes" id="UP000318478">
    <property type="component" value="Unassembled WGS sequence"/>
</dbReference>
<accession>A0A5C5YS44</accession>
<evidence type="ECO:0000313" key="2">
    <source>
        <dbReference type="EMBL" id="TWT77517.1"/>
    </source>
</evidence>
<evidence type="ECO:0000259" key="1">
    <source>
        <dbReference type="Pfam" id="PF08241"/>
    </source>
</evidence>
<dbReference type="EC" id="2.1.1.-" evidence="2"/>
<dbReference type="Gene3D" id="3.40.50.150">
    <property type="entry name" value="Vaccinia Virus protein VP39"/>
    <property type="match status" value="1"/>
</dbReference>
<keyword evidence="2" id="KW-0808">Transferase</keyword>
<comment type="caution">
    <text evidence="2">The sequence shown here is derived from an EMBL/GenBank/DDBJ whole genome shotgun (WGS) entry which is preliminary data.</text>
</comment>
<reference evidence="2 3" key="1">
    <citation type="submission" date="2019-02" db="EMBL/GenBank/DDBJ databases">
        <title>Deep-cultivation of Planctomycetes and their phenomic and genomic characterization uncovers novel biology.</title>
        <authorList>
            <person name="Wiegand S."/>
            <person name="Jogler M."/>
            <person name="Boedeker C."/>
            <person name="Pinto D."/>
            <person name="Vollmers J."/>
            <person name="Rivas-Marin E."/>
            <person name="Kohn T."/>
            <person name="Peeters S.H."/>
            <person name="Heuer A."/>
            <person name="Rast P."/>
            <person name="Oberbeckmann S."/>
            <person name="Bunk B."/>
            <person name="Jeske O."/>
            <person name="Meyerdierks A."/>
            <person name="Storesund J.E."/>
            <person name="Kallscheuer N."/>
            <person name="Luecker S."/>
            <person name="Lage O.M."/>
            <person name="Pohl T."/>
            <person name="Merkel B.J."/>
            <person name="Hornburger P."/>
            <person name="Mueller R.-W."/>
            <person name="Bruemmer F."/>
            <person name="Labrenz M."/>
            <person name="Spormann A.M."/>
            <person name="Op Den Camp H."/>
            <person name="Overmann J."/>
            <person name="Amann R."/>
            <person name="Jetten M.S.M."/>
            <person name="Mascher T."/>
            <person name="Medema M.H."/>
            <person name="Devos D.P."/>
            <person name="Kaster A.-K."/>
            <person name="Ovreas L."/>
            <person name="Rohde M."/>
            <person name="Galperin M.Y."/>
            <person name="Jogler C."/>
        </authorList>
    </citation>
    <scope>NUCLEOTIDE SEQUENCE [LARGE SCALE GENOMIC DNA]</scope>
    <source>
        <strain evidence="2 3">Pla123a</strain>
    </source>
</reference>
<dbReference type="SUPFAM" id="SSF53335">
    <property type="entry name" value="S-adenosyl-L-methionine-dependent methyltransferases"/>
    <property type="match status" value="1"/>
</dbReference>
<organism evidence="2 3">
    <name type="scientific">Posidoniimonas polymericola</name>
    <dbReference type="NCBI Taxonomy" id="2528002"/>
    <lineage>
        <taxon>Bacteria</taxon>
        <taxon>Pseudomonadati</taxon>
        <taxon>Planctomycetota</taxon>
        <taxon>Planctomycetia</taxon>
        <taxon>Pirellulales</taxon>
        <taxon>Lacipirellulaceae</taxon>
        <taxon>Posidoniimonas</taxon>
    </lineage>
</organism>
<dbReference type="EMBL" id="SJPO01000004">
    <property type="protein sequence ID" value="TWT77517.1"/>
    <property type="molecule type" value="Genomic_DNA"/>
</dbReference>
<dbReference type="Pfam" id="PF08241">
    <property type="entry name" value="Methyltransf_11"/>
    <property type="match status" value="1"/>
</dbReference>
<dbReference type="CDD" id="cd02440">
    <property type="entry name" value="AdoMet_MTases"/>
    <property type="match status" value="1"/>
</dbReference>
<dbReference type="InterPro" id="IPR013216">
    <property type="entry name" value="Methyltransf_11"/>
</dbReference>
<dbReference type="PANTHER" id="PTHR43861">
    <property type="entry name" value="TRANS-ACONITATE 2-METHYLTRANSFERASE-RELATED"/>
    <property type="match status" value="1"/>
</dbReference>
<dbReference type="GO" id="GO:0032259">
    <property type="term" value="P:methylation"/>
    <property type="evidence" value="ECO:0007669"/>
    <property type="project" value="UniProtKB-KW"/>
</dbReference>
<dbReference type="PANTHER" id="PTHR43861:SF1">
    <property type="entry name" value="TRANS-ACONITATE 2-METHYLTRANSFERASE"/>
    <property type="match status" value="1"/>
</dbReference>
<gene>
    <name evidence="2" type="primary">cypM</name>
    <name evidence="2" type="ORF">Pla123a_21780</name>
</gene>
<keyword evidence="2" id="KW-0489">Methyltransferase</keyword>
<dbReference type="GO" id="GO:0008757">
    <property type="term" value="F:S-adenosylmethionine-dependent methyltransferase activity"/>
    <property type="evidence" value="ECO:0007669"/>
    <property type="project" value="InterPro"/>
</dbReference>
<proteinExistence type="predicted"/>
<name>A0A5C5YS44_9BACT</name>
<dbReference type="InterPro" id="IPR029063">
    <property type="entry name" value="SAM-dependent_MTases_sf"/>
</dbReference>
<feature type="domain" description="Methyltransferase type 11" evidence="1">
    <location>
        <begin position="51"/>
        <end position="143"/>
    </location>
</feature>
<evidence type="ECO:0000313" key="3">
    <source>
        <dbReference type="Proteomes" id="UP000318478"/>
    </source>
</evidence>
<dbReference type="RefSeq" id="WP_146586722.1">
    <property type="nucleotide sequence ID" value="NZ_SJPO01000004.1"/>
</dbReference>
<dbReference type="AlphaFoldDB" id="A0A5C5YS44"/>
<protein>
    <submittedName>
        <fullName evidence="2">Cypemycin methyltransferase</fullName>
        <ecNumber evidence="2">2.1.1.-</ecNumber>
    </submittedName>
</protein>
<keyword evidence="3" id="KW-1185">Reference proteome</keyword>